<dbReference type="InterPro" id="IPR006319">
    <property type="entry name" value="PEP_synth"/>
</dbReference>
<keyword evidence="11" id="KW-0067">ATP-binding</keyword>
<evidence type="ECO:0000256" key="5">
    <source>
        <dbReference type="ARBA" id="ARBA00011996"/>
    </source>
</evidence>
<dbReference type="RefSeq" id="WP_098342710.1">
    <property type="nucleotide sequence ID" value="NZ_NTRR01000020.1"/>
</dbReference>
<comment type="caution">
    <text evidence="17">The sequence shown here is derived from an EMBL/GenBank/DDBJ whole genome shotgun (WGS) entry which is preliminary data.</text>
</comment>
<keyword evidence="10" id="KW-0418">Kinase</keyword>
<dbReference type="UniPathway" id="UPA00138"/>
<evidence type="ECO:0000256" key="7">
    <source>
        <dbReference type="ARBA" id="ARBA00022679"/>
    </source>
</evidence>
<evidence type="ECO:0000256" key="10">
    <source>
        <dbReference type="ARBA" id="ARBA00022777"/>
    </source>
</evidence>
<evidence type="ECO:0000256" key="4">
    <source>
        <dbReference type="ARBA" id="ARBA00007837"/>
    </source>
</evidence>
<dbReference type="PANTHER" id="PTHR43030">
    <property type="entry name" value="PHOSPHOENOLPYRUVATE SYNTHASE"/>
    <property type="match status" value="1"/>
</dbReference>
<dbReference type="PANTHER" id="PTHR43030:SF1">
    <property type="entry name" value="PHOSPHOENOLPYRUVATE SYNTHASE"/>
    <property type="match status" value="1"/>
</dbReference>
<dbReference type="Proteomes" id="UP000220032">
    <property type="component" value="Unassembled WGS sequence"/>
</dbReference>
<organism evidence="17 18">
    <name type="scientific">Bacillus cereus</name>
    <dbReference type="NCBI Taxonomy" id="1396"/>
    <lineage>
        <taxon>Bacteria</taxon>
        <taxon>Bacillati</taxon>
        <taxon>Bacillota</taxon>
        <taxon>Bacilli</taxon>
        <taxon>Bacillales</taxon>
        <taxon>Bacillaceae</taxon>
        <taxon>Bacillus</taxon>
        <taxon>Bacillus cereus group</taxon>
    </lineage>
</organism>
<dbReference type="EC" id="2.7.9.2" evidence="5"/>
<comment type="function">
    <text evidence="2">Catalyzes the phosphorylation of pyruvate to phosphoenolpyruvate.</text>
</comment>
<dbReference type="InterPro" id="IPR013815">
    <property type="entry name" value="ATP_grasp_subdomain_1"/>
</dbReference>
<evidence type="ECO:0000256" key="6">
    <source>
        <dbReference type="ARBA" id="ARBA00021623"/>
    </source>
</evidence>
<dbReference type="GO" id="GO:0008986">
    <property type="term" value="F:pyruvate, water dikinase activity"/>
    <property type="evidence" value="ECO:0007669"/>
    <property type="project" value="UniProtKB-EC"/>
</dbReference>
<proteinExistence type="inferred from homology"/>
<evidence type="ECO:0000256" key="14">
    <source>
        <dbReference type="ARBA" id="ARBA00047700"/>
    </source>
</evidence>
<gene>
    <name evidence="17" type="ORF">CN307_13445</name>
</gene>
<accession>A0A2A9A2P6</accession>
<evidence type="ECO:0000256" key="13">
    <source>
        <dbReference type="ARBA" id="ARBA00033470"/>
    </source>
</evidence>
<dbReference type="EMBL" id="NTRR01000020">
    <property type="protein sequence ID" value="PFE15004.1"/>
    <property type="molecule type" value="Genomic_DNA"/>
</dbReference>
<keyword evidence="12" id="KW-0460">Magnesium</keyword>
<comment type="cofactor">
    <cofactor evidence="1">
        <name>Mg(2+)</name>
        <dbReference type="ChEBI" id="CHEBI:18420"/>
    </cofactor>
</comment>
<dbReference type="SUPFAM" id="SSF56059">
    <property type="entry name" value="Glutathione synthetase ATP-binding domain-like"/>
    <property type="match status" value="1"/>
</dbReference>
<evidence type="ECO:0000256" key="2">
    <source>
        <dbReference type="ARBA" id="ARBA00002988"/>
    </source>
</evidence>
<evidence type="ECO:0000313" key="18">
    <source>
        <dbReference type="Proteomes" id="UP000220032"/>
    </source>
</evidence>
<feature type="domain" description="PEP-utilising enzyme mobile" evidence="15">
    <location>
        <begin position="365"/>
        <end position="436"/>
    </location>
</feature>
<name>A0A2A9A2P6_BACCE</name>
<sequence length="565" mass="64771">MNRNILEIVNLPENMVELIGRKAFNLSRLKNINVLVPKTLVLTTNFFMEFLTFNEIGCDFQNINPELILSGRFPENLLNELELKLRDMGLENKYLVCRSSSLKEDSESYSFAGQYESIIGIRNFSGLLEAIKICWFKGCSGNAQQYNEYFNLQSSHELALIIQELVVANKSGVLFSFGNKLIIESSWGNGIAIVNNLVTPDKYVIKDGGIINKQINEKSISCLFYEDIKKYDNGDIISFESLTKYNSNVDYKLIHKDPFNCIGYFLLPADISIESSLTNEEVDNIIAVTNVIKKQLNEDNIDVEWTIDAEGELYILQLRPITASLEENEQSDNESVFILKGESASHGIAYGRAKIIRNNSDFDKFEQGDILVCRSTDPNYIPIMSKAAGIISEEGGILSHTAIVAREMGIPCVIKCENVTSRLRDLDNIEVNGTEGSINYCYHKYNNVKNNENYLMSNKSNIIVDAYILWKIYDNFMLEHDSFDLEKYLEFTINLLQIIPKEQISMELDLTDEIMLNQNNALKMISQEQSLLNLFDRIIYLKNNYTNINLNERDYSDFYYYTYIQ</sequence>
<dbReference type="Pfam" id="PF01326">
    <property type="entry name" value="PPDK_N"/>
    <property type="match status" value="1"/>
</dbReference>
<evidence type="ECO:0000256" key="12">
    <source>
        <dbReference type="ARBA" id="ARBA00022842"/>
    </source>
</evidence>
<dbReference type="SUPFAM" id="SSF52009">
    <property type="entry name" value="Phosphohistidine domain"/>
    <property type="match status" value="1"/>
</dbReference>
<dbReference type="Gene3D" id="3.30.1490.20">
    <property type="entry name" value="ATP-grasp fold, A domain"/>
    <property type="match status" value="1"/>
</dbReference>
<comment type="pathway">
    <text evidence="3">Carbohydrate biosynthesis; gluconeogenesis.</text>
</comment>
<evidence type="ECO:0000256" key="1">
    <source>
        <dbReference type="ARBA" id="ARBA00001946"/>
    </source>
</evidence>
<evidence type="ECO:0000256" key="3">
    <source>
        <dbReference type="ARBA" id="ARBA00004742"/>
    </source>
</evidence>
<protein>
    <recommendedName>
        <fullName evidence="6">Phosphoenolpyruvate synthase</fullName>
        <ecNumber evidence="5">2.7.9.2</ecNumber>
    </recommendedName>
    <alternativeName>
        <fullName evidence="13">Pyruvate, water dikinase</fullName>
    </alternativeName>
</protein>
<dbReference type="Gene3D" id="3.30.470.20">
    <property type="entry name" value="ATP-grasp fold, B domain"/>
    <property type="match status" value="1"/>
</dbReference>
<dbReference type="InterPro" id="IPR036637">
    <property type="entry name" value="Phosphohistidine_dom_sf"/>
</dbReference>
<evidence type="ECO:0000256" key="11">
    <source>
        <dbReference type="ARBA" id="ARBA00022840"/>
    </source>
</evidence>
<dbReference type="GO" id="GO:0006094">
    <property type="term" value="P:gluconeogenesis"/>
    <property type="evidence" value="ECO:0007669"/>
    <property type="project" value="UniProtKB-UniPathway"/>
</dbReference>
<dbReference type="GO" id="GO:0046872">
    <property type="term" value="F:metal ion binding"/>
    <property type="evidence" value="ECO:0007669"/>
    <property type="project" value="UniProtKB-KW"/>
</dbReference>
<dbReference type="InterPro" id="IPR002192">
    <property type="entry name" value="PPDK_AMP/ATP-bd"/>
</dbReference>
<comment type="similarity">
    <text evidence="4">Belongs to the PEP-utilizing enzyme family.</text>
</comment>
<dbReference type="Gene3D" id="3.50.30.10">
    <property type="entry name" value="Phosphohistidine domain"/>
    <property type="match status" value="1"/>
</dbReference>
<comment type="catalytic activity">
    <reaction evidence="14">
        <text>pyruvate + ATP + H2O = phosphoenolpyruvate + AMP + phosphate + 2 H(+)</text>
        <dbReference type="Rhea" id="RHEA:11364"/>
        <dbReference type="ChEBI" id="CHEBI:15361"/>
        <dbReference type="ChEBI" id="CHEBI:15377"/>
        <dbReference type="ChEBI" id="CHEBI:15378"/>
        <dbReference type="ChEBI" id="CHEBI:30616"/>
        <dbReference type="ChEBI" id="CHEBI:43474"/>
        <dbReference type="ChEBI" id="CHEBI:58702"/>
        <dbReference type="ChEBI" id="CHEBI:456215"/>
        <dbReference type="EC" id="2.7.9.2"/>
    </reaction>
</comment>
<evidence type="ECO:0000313" key="17">
    <source>
        <dbReference type="EMBL" id="PFE15004.1"/>
    </source>
</evidence>
<keyword evidence="9" id="KW-0547">Nucleotide-binding</keyword>
<evidence type="ECO:0000259" key="16">
    <source>
        <dbReference type="Pfam" id="PF01326"/>
    </source>
</evidence>
<evidence type="ECO:0000256" key="8">
    <source>
        <dbReference type="ARBA" id="ARBA00022723"/>
    </source>
</evidence>
<evidence type="ECO:0000259" key="15">
    <source>
        <dbReference type="Pfam" id="PF00391"/>
    </source>
</evidence>
<keyword evidence="7" id="KW-0808">Transferase</keyword>
<dbReference type="InterPro" id="IPR008279">
    <property type="entry name" value="PEP-util_enz_mobile_dom"/>
</dbReference>
<dbReference type="GO" id="GO:0005524">
    <property type="term" value="F:ATP binding"/>
    <property type="evidence" value="ECO:0007669"/>
    <property type="project" value="UniProtKB-KW"/>
</dbReference>
<dbReference type="Pfam" id="PF00391">
    <property type="entry name" value="PEP-utilizers"/>
    <property type="match status" value="1"/>
</dbReference>
<evidence type="ECO:0000256" key="9">
    <source>
        <dbReference type="ARBA" id="ARBA00022741"/>
    </source>
</evidence>
<feature type="domain" description="Pyruvate phosphate dikinase AMP/ATP-binding" evidence="16">
    <location>
        <begin position="17"/>
        <end position="332"/>
    </location>
</feature>
<keyword evidence="8" id="KW-0479">Metal-binding</keyword>
<reference evidence="17 18" key="1">
    <citation type="submission" date="2017-09" db="EMBL/GenBank/DDBJ databases">
        <title>Large-scale bioinformatics analysis of Bacillus genomes uncovers conserved roles of natural products in bacterial physiology.</title>
        <authorList>
            <consortium name="Agbiome Team Llc"/>
            <person name="Bleich R.M."/>
            <person name="Grubbs K.J."/>
            <person name="Santa Maria K.C."/>
            <person name="Allen S.E."/>
            <person name="Farag S."/>
            <person name="Shank E.A."/>
            <person name="Bowers A."/>
        </authorList>
    </citation>
    <scope>NUCLEOTIDE SEQUENCE [LARGE SCALE GENOMIC DNA]</scope>
    <source>
        <strain evidence="17 18">AFS022681</strain>
    </source>
</reference>
<dbReference type="AlphaFoldDB" id="A0A2A9A2P6"/>